<evidence type="ECO:0000313" key="3">
    <source>
        <dbReference type="EMBL" id="KKL68038.1"/>
    </source>
</evidence>
<evidence type="ECO:0000259" key="2">
    <source>
        <dbReference type="Pfam" id="PF12708"/>
    </source>
</evidence>
<feature type="domain" description="Rhamnogalacturonase A/B/Epimerase-like pectate lyase" evidence="2">
    <location>
        <begin position="75"/>
        <end position="144"/>
    </location>
</feature>
<keyword evidence="1" id="KW-0812">Transmembrane</keyword>
<dbReference type="InterPro" id="IPR012334">
    <property type="entry name" value="Pectin_lyas_fold"/>
</dbReference>
<accession>A0A0F9E208</accession>
<protein>
    <recommendedName>
        <fullName evidence="2">Rhamnogalacturonase A/B/Epimerase-like pectate lyase domain-containing protein</fullName>
    </recommendedName>
</protein>
<keyword evidence="1" id="KW-0472">Membrane</keyword>
<dbReference type="Gene3D" id="2.160.20.10">
    <property type="entry name" value="Single-stranded right-handed beta-helix, Pectin lyase-like"/>
    <property type="match status" value="1"/>
</dbReference>
<proteinExistence type="predicted"/>
<evidence type="ECO:0000256" key="1">
    <source>
        <dbReference type="SAM" id="Phobius"/>
    </source>
</evidence>
<organism evidence="3">
    <name type="scientific">marine sediment metagenome</name>
    <dbReference type="NCBI Taxonomy" id="412755"/>
    <lineage>
        <taxon>unclassified sequences</taxon>
        <taxon>metagenomes</taxon>
        <taxon>ecological metagenomes</taxon>
    </lineage>
</organism>
<keyword evidence="1" id="KW-1133">Transmembrane helix</keyword>
<dbReference type="SUPFAM" id="SSF51126">
    <property type="entry name" value="Pectin lyase-like"/>
    <property type="match status" value="1"/>
</dbReference>
<dbReference type="EMBL" id="LAZR01026660">
    <property type="protein sequence ID" value="KKL68038.1"/>
    <property type="molecule type" value="Genomic_DNA"/>
</dbReference>
<dbReference type="AlphaFoldDB" id="A0A0F9E208"/>
<dbReference type="InterPro" id="IPR011050">
    <property type="entry name" value="Pectin_lyase_fold/virulence"/>
</dbReference>
<comment type="caution">
    <text evidence="3">The sequence shown here is derived from an EMBL/GenBank/DDBJ whole genome shotgun (WGS) entry which is preliminary data.</text>
</comment>
<dbReference type="Pfam" id="PF12708">
    <property type="entry name" value="Pect-lyase_RHGA_epim"/>
    <property type="match status" value="1"/>
</dbReference>
<feature type="non-terminal residue" evidence="3">
    <location>
        <position position="176"/>
    </location>
</feature>
<feature type="transmembrane region" description="Helical" evidence="1">
    <location>
        <begin position="12"/>
        <end position="34"/>
    </location>
</feature>
<reference evidence="3" key="1">
    <citation type="journal article" date="2015" name="Nature">
        <title>Complex archaea that bridge the gap between prokaryotes and eukaryotes.</title>
        <authorList>
            <person name="Spang A."/>
            <person name="Saw J.H."/>
            <person name="Jorgensen S.L."/>
            <person name="Zaremba-Niedzwiedzka K."/>
            <person name="Martijn J."/>
            <person name="Lind A.E."/>
            <person name="van Eijk R."/>
            <person name="Schleper C."/>
            <person name="Guy L."/>
            <person name="Ettema T.J."/>
        </authorList>
    </citation>
    <scope>NUCLEOTIDE SEQUENCE</scope>
</reference>
<gene>
    <name evidence="3" type="ORF">LCGC14_2129000</name>
</gene>
<name>A0A0F9E208_9ZZZZ</name>
<sequence length="176" mass="19704">MGSRNQYLQAKYIFVKLPLILRSLPLSILFGILISCPAFSQTSGAWRLFETKHPVDKKLVALHINDAAGEVVDSSGSIDVTGAFQKAIDLVFGMGGGAIYVPEGRYRFDGSLIIKEGINLRGDFLERAKKYYKHVLKFGLCSDDNTWQRIKILAEVRNVIAHANDRLDMSNENTKR</sequence>
<dbReference type="InterPro" id="IPR024535">
    <property type="entry name" value="RHGA/B-epi-like_pectate_lyase"/>
</dbReference>